<keyword evidence="1" id="KW-1133">Transmembrane helix</keyword>
<accession>C6WUM8</accession>
<dbReference type="InterPro" id="IPR008620">
    <property type="entry name" value="FixH"/>
</dbReference>
<evidence type="ECO:0008006" key="4">
    <source>
        <dbReference type="Google" id="ProtNLM"/>
    </source>
</evidence>
<feature type="transmembrane region" description="Helical" evidence="1">
    <location>
        <begin position="24"/>
        <end position="46"/>
    </location>
</feature>
<gene>
    <name evidence="2" type="ordered locus">Mmol_0717</name>
</gene>
<proteinExistence type="predicted"/>
<sequence>MNQTNSNQLDSDAPSQAWWHYGHMWLVVGGPLTVVVASFVTLYFAIKLPDPVVDADYYRKGIEINKTLEGRHDGLVPALQGRNHAATGIKPSQQP</sequence>
<dbReference type="eggNOG" id="COG3198">
    <property type="taxonomic scope" value="Bacteria"/>
</dbReference>
<keyword evidence="1" id="KW-0812">Transmembrane</keyword>
<keyword evidence="3" id="KW-1185">Reference proteome</keyword>
<keyword evidence="1" id="KW-0472">Membrane</keyword>
<protein>
    <recommendedName>
        <fullName evidence="4">Nitrogen fixation protein FixH</fullName>
    </recommendedName>
</protein>
<dbReference type="HOGENOM" id="CLU_190053_0_0_4"/>
<dbReference type="EMBL" id="CP001672">
    <property type="protein sequence ID" value="ACT47627.1"/>
    <property type="molecule type" value="Genomic_DNA"/>
</dbReference>
<dbReference type="RefSeq" id="WP_015831664.1">
    <property type="nucleotide sequence ID" value="NC_012968.1"/>
</dbReference>
<reference evidence="2 3" key="2">
    <citation type="journal article" date="2011" name="J. Bacteriol.">
        <title>Genomes of three methylotrophs from a single niche uncover genetic and metabolic divergence of Methylophilaceae.</title>
        <authorList>
            <person name="Lapidus A."/>
            <person name="Clum A."/>
            <person name="Labutti K."/>
            <person name="Kaluzhnaya M.G."/>
            <person name="Lim S."/>
            <person name="Beck D.A."/>
            <person name="Glavina Del Rio T."/>
            <person name="Nolan M."/>
            <person name="Mavromatis K."/>
            <person name="Huntemann M."/>
            <person name="Lucas S."/>
            <person name="Lidstrom M.E."/>
            <person name="Ivanova N."/>
            <person name="Chistoserdova L."/>
        </authorList>
    </citation>
    <scope>NUCLEOTIDE SEQUENCE [LARGE SCALE GENOMIC DNA]</scope>
    <source>
        <strain evidence="3">JLW8 / ATCC BAA-1282 / DSM 17540</strain>
    </source>
</reference>
<dbReference type="Proteomes" id="UP000002742">
    <property type="component" value="Chromosome"/>
</dbReference>
<organism evidence="2 3">
    <name type="scientific">Methylotenera mobilis (strain JLW8 / ATCC BAA-1282 / DSM 17540)</name>
    <dbReference type="NCBI Taxonomy" id="583345"/>
    <lineage>
        <taxon>Bacteria</taxon>
        <taxon>Pseudomonadati</taxon>
        <taxon>Pseudomonadota</taxon>
        <taxon>Betaproteobacteria</taxon>
        <taxon>Nitrosomonadales</taxon>
        <taxon>Methylophilaceae</taxon>
        <taxon>Methylotenera</taxon>
    </lineage>
</organism>
<dbReference type="AlphaFoldDB" id="C6WUM8"/>
<dbReference type="OrthoDB" id="5295180at2"/>
<dbReference type="KEGG" id="mmb:Mmol_0717"/>
<reference evidence="3" key="1">
    <citation type="submission" date="2009-07" db="EMBL/GenBank/DDBJ databases">
        <title>Complete sequence of Methylotenera mobilis JLW8.</title>
        <authorList>
            <consortium name="US DOE Joint Genome Institute"/>
            <person name="Lucas S."/>
            <person name="Copeland A."/>
            <person name="Lapidus A."/>
            <person name="Glavina del Rio T."/>
            <person name="Tice H."/>
            <person name="Bruce D."/>
            <person name="Goodwin L."/>
            <person name="Pitluck S."/>
            <person name="LaButti K.M."/>
            <person name="Clum A."/>
            <person name="Larimer F."/>
            <person name="Land M."/>
            <person name="Hauser L."/>
            <person name="Kyrpides N."/>
            <person name="Mikhailova N."/>
            <person name="Kayluzhnaya M."/>
            <person name="Chistoserdova L."/>
        </authorList>
    </citation>
    <scope>NUCLEOTIDE SEQUENCE [LARGE SCALE GENOMIC DNA]</scope>
    <source>
        <strain evidence="3">JLW8 / ATCC BAA-1282 / DSM 17540</strain>
    </source>
</reference>
<dbReference type="Pfam" id="PF05751">
    <property type="entry name" value="FixH"/>
    <property type="match status" value="1"/>
</dbReference>
<evidence type="ECO:0000256" key="1">
    <source>
        <dbReference type="SAM" id="Phobius"/>
    </source>
</evidence>
<evidence type="ECO:0000313" key="3">
    <source>
        <dbReference type="Proteomes" id="UP000002742"/>
    </source>
</evidence>
<evidence type="ECO:0000313" key="2">
    <source>
        <dbReference type="EMBL" id="ACT47627.1"/>
    </source>
</evidence>
<name>C6WUM8_METML</name>
<dbReference type="STRING" id="583345.Mmol_0717"/>